<accession>A0AAE0CJH0</accession>
<dbReference type="GO" id="GO:0004523">
    <property type="term" value="F:RNA-DNA hybrid ribonuclease activity"/>
    <property type="evidence" value="ECO:0007669"/>
    <property type="project" value="InterPro"/>
</dbReference>
<keyword evidence="3" id="KW-1185">Reference proteome</keyword>
<gene>
    <name evidence="2" type="ORF">Ddye_013266</name>
</gene>
<sequence>MCKSKANDGLRISRIQDKNKGLLAKWLWRFGVKEFSLWKKVVCERYEWDSRSYVWNGQNSVNASHLIRVVSSLVSPDGSARGKPGPSGIGGVLRNSNSRTLCLFSLFVGSLDSNSTKIMAIHKALVFCVSNSVISICDMVIVSESKIAISWSSSKTGVGSIKLINLVYDIIEFLLLHNNFKVIYNSRASNSLTDSLAKMGSSGSGDRIV</sequence>
<reference evidence="2" key="1">
    <citation type="journal article" date="2023" name="Plant J.">
        <title>Genome sequences and population genomics provide insights into the demographic history, inbreeding, and mutation load of two 'living fossil' tree species of Dipteronia.</title>
        <authorList>
            <person name="Feng Y."/>
            <person name="Comes H.P."/>
            <person name="Chen J."/>
            <person name="Zhu S."/>
            <person name="Lu R."/>
            <person name="Zhang X."/>
            <person name="Li P."/>
            <person name="Qiu J."/>
            <person name="Olsen K.M."/>
            <person name="Qiu Y."/>
        </authorList>
    </citation>
    <scope>NUCLEOTIDE SEQUENCE</scope>
    <source>
        <strain evidence="2">KIB01</strain>
    </source>
</reference>
<feature type="domain" description="RNase H type-1" evidence="1">
    <location>
        <begin position="77"/>
        <end position="199"/>
    </location>
</feature>
<evidence type="ECO:0000313" key="3">
    <source>
        <dbReference type="Proteomes" id="UP001280121"/>
    </source>
</evidence>
<dbReference type="InterPro" id="IPR036397">
    <property type="entry name" value="RNaseH_sf"/>
</dbReference>
<comment type="caution">
    <text evidence="2">The sequence shown here is derived from an EMBL/GenBank/DDBJ whole genome shotgun (WGS) entry which is preliminary data.</text>
</comment>
<dbReference type="CDD" id="cd06222">
    <property type="entry name" value="RNase_H_like"/>
    <property type="match status" value="1"/>
</dbReference>
<dbReference type="SUPFAM" id="SSF53098">
    <property type="entry name" value="Ribonuclease H-like"/>
    <property type="match status" value="1"/>
</dbReference>
<evidence type="ECO:0000259" key="1">
    <source>
        <dbReference type="Pfam" id="PF13456"/>
    </source>
</evidence>
<dbReference type="Pfam" id="PF13456">
    <property type="entry name" value="RVT_3"/>
    <property type="match status" value="1"/>
</dbReference>
<dbReference type="Gene3D" id="3.30.420.10">
    <property type="entry name" value="Ribonuclease H-like superfamily/Ribonuclease H"/>
    <property type="match status" value="1"/>
</dbReference>
<protein>
    <recommendedName>
        <fullName evidence="1">RNase H type-1 domain-containing protein</fullName>
    </recommendedName>
</protein>
<dbReference type="InterPro" id="IPR044730">
    <property type="entry name" value="RNase_H-like_dom_plant"/>
</dbReference>
<dbReference type="GO" id="GO:0003676">
    <property type="term" value="F:nucleic acid binding"/>
    <property type="evidence" value="ECO:0007669"/>
    <property type="project" value="InterPro"/>
</dbReference>
<dbReference type="InterPro" id="IPR012337">
    <property type="entry name" value="RNaseH-like_sf"/>
</dbReference>
<evidence type="ECO:0000313" key="2">
    <source>
        <dbReference type="EMBL" id="KAK2653410.1"/>
    </source>
</evidence>
<name>A0AAE0CJH0_9ROSI</name>
<dbReference type="Proteomes" id="UP001280121">
    <property type="component" value="Unassembled WGS sequence"/>
</dbReference>
<dbReference type="InterPro" id="IPR002156">
    <property type="entry name" value="RNaseH_domain"/>
</dbReference>
<dbReference type="AlphaFoldDB" id="A0AAE0CJH0"/>
<dbReference type="PANTHER" id="PTHR33033:SF69">
    <property type="entry name" value="POLYNUCLEOTIDYL TRANSFERASE, RIBONUCLEASE H FOLD"/>
    <property type="match status" value="1"/>
</dbReference>
<organism evidence="2 3">
    <name type="scientific">Dipteronia dyeriana</name>
    <dbReference type="NCBI Taxonomy" id="168575"/>
    <lineage>
        <taxon>Eukaryota</taxon>
        <taxon>Viridiplantae</taxon>
        <taxon>Streptophyta</taxon>
        <taxon>Embryophyta</taxon>
        <taxon>Tracheophyta</taxon>
        <taxon>Spermatophyta</taxon>
        <taxon>Magnoliopsida</taxon>
        <taxon>eudicotyledons</taxon>
        <taxon>Gunneridae</taxon>
        <taxon>Pentapetalae</taxon>
        <taxon>rosids</taxon>
        <taxon>malvids</taxon>
        <taxon>Sapindales</taxon>
        <taxon>Sapindaceae</taxon>
        <taxon>Hippocastanoideae</taxon>
        <taxon>Acereae</taxon>
        <taxon>Dipteronia</taxon>
    </lineage>
</organism>
<proteinExistence type="predicted"/>
<dbReference type="EMBL" id="JANJYI010000004">
    <property type="protein sequence ID" value="KAK2653410.1"/>
    <property type="molecule type" value="Genomic_DNA"/>
</dbReference>
<dbReference type="PANTHER" id="PTHR33033">
    <property type="entry name" value="POLYNUCLEOTIDYL TRANSFERASE, RIBONUCLEASE H-LIKE SUPERFAMILY PROTEIN-RELATED"/>
    <property type="match status" value="1"/>
</dbReference>